<name>A0A7C3PT11_9CYAN</name>
<dbReference type="Pfam" id="PF04412">
    <property type="entry name" value="AcnX"/>
    <property type="match status" value="1"/>
</dbReference>
<organism evidence="4">
    <name type="scientific">Oscillatoriales cyanobacterium SpSt-418</name>
    <dbReference type="NCBI Taxonomy" id="2282169"/>
    <lineage>
        <taxon>Bacteria</taxon>
        <taxon>Bacillati</taxon>
        <taxon>Cyanobacteriota</taxon>
        <taxon>Cyanophyceae</taxon>
        <taxon>Oscillatoriophycideae</taxon>
        <taxon>Oscillatoriales</taxon>
    </lineage>
</organism>
<feature type="domain" description="Phosphomevalonate dehydratase large subunit-like" evidence="3">
    <location>
        <begin position="5"/>
        <end position="434"/>
    </location>
</feature>
<sequence>MTMAMKLTTYEQEMLDGVHGEAKKIAMEGLMAFGEAVDAEEMVKVSFVHYIGCQKGLSKDSPEYQQFEWGQGLILEKFWDLGANITTDPNLEACVDPFIVQMDAYEKEGMPWNNKYFKMSKTVYEAAKEGYNQLQATGWLPTYSCTPHFNSAFPIHGEYAACCESSAACYLNSILGVKTNRESAVAAPYAAITGCIPKYGMLLDENRRASVIYELDDDIKNNLLDDPADWAALGGAIAKRANNRIPAILNMPPRMRSSAAKALLACASPGMNDPLLHLIGITPGSATLEDAFGGEVPAGVERIHLSLADVKAMYAELRTAKTDKVDIVHFGCPLLIYEEVHQIAQALKGKKVNKDVMLWVQTDTPSYYMAQHYGDAQIIEEAGGKIYHQTCWGMNALSVDWGSDFTVATNSFKQFKIFGGLGHKVIFGSLDELINAAVTGVYDSTRWDEPLENLAQSYNPSIEDIEEFKGTVDVF</sequence>
<evidence type="ECO:0000256" key="2">
    <source>
        <dbReference type="ARBA" id="ARBA00023239"/>
    </source>
</evidence>
<dbReference type="PANTHER" id="PTHR36577:SF3">
    <property type="entry name" value="DUF521 DOMAIN PROTEIN (AFU_ORTHOLOGUE AFUA_6G00490)"/>
    <property type="match status" value="1"/>
</dbReference>
<evidence type="ECO:0000313" key="4">
    <source>
        <dbReference type="EMBL" id="HFN00482.1"/>
    </source>
</evidence>
<accession>A0A7C3PT11</accession>
<evidence type="ECO:0000259" key="3">
    <source>
        <dbReference type="Pfam" id="PF04412"/>
    </source>
</evidence>
<comment type="caution">
    <text evidence="4">The sequence shown here is derived from an EMBL/GenBank/DDBJ whole genome shotgun (WGS) entry which is preliminary data.</text>
</comment>
<dbReference type="EMBL" id="DSRU01000324">
    <property type="protein sequence ID" value="HFN00482.1"/>
    <property type="molecule type" value="Genomic_DNA"/>
</dbReference>
<gene>
    <name evidence="4" type="ORF">ENR64_22580</name>
</gene>
<reference evidence="4" key="1">
    <citation type="journal article" date="2020" name="mSystems">
        <title>Genome- and Community-Level Interaction Insights into Carbon Utilization and Element Cycling Functions of Hydrothermarchaeota in Hydrothermal Sediment.</title>
        <authorList>
            <person name="Zhou Z."/>
            <person name="Liu Y."/>
            <person name="Xu W."/>
            <person name="Pan J."/>
            <person name="Luo Z.H."/>
            <person name="Li M."/>
        </authorList>
    </citation>
    <scope>NUCLEOTIDE SEQUENCE [LARGE SCALE GENOMIC DNA]</scope>
    <source>
        <strain evidence="4">SpSt-418</strain>
    </source>
</reference>
<evidence type="ECO:0000256" key="1">
    <source>
        <dbReference type="ARBA" id="ARBA00023004"/>
    </source>
</evidence>
<keyword evidence="1" id="KW-0408">Iron</keyword>
<dbReference type="AlphaFoldDB" id="A0A7C3PT11"/>
<dbReference type="GO" id="GO:0016829">
    <property type="term" value="F:lyase activity"/>
    <property type="evidence" value="ECO:0007669"/>
    <property type="project" value="UniProtKB-KW"/>
</dbReference>
<proteinExistence type="predicted"/>
<keyword evidence="2" id="KW-0456">Lyase</keyword>
<protein>
    <submittedName>
        <fullName evidence="4">DUF521 domain-containing protein</fullName>
    </submittedName>
</protein>
<dbReference type="InterPro" id="IPR007506">
    <property type="entry name" value="PMDh-L-like_dom"/>
</dbReference>
<dbReference type="PANTHER" id="PTHR36577">
    <property type="entry name" value="DUF521 DOMAIN PROTEIN (AFU_ORTHOLOGUE AFUA_6G00490)"/>
    <property type="match status" value="1"/>
</dbReference>